<gene>
    <name evidence="2" type="ORF">TbgDal_X1150</name>
</gene>
<proteinExistence type="predicted"/>
<dbReference type="EMBL" id="FN554973">
    <property type="protein sequence ID" value="CBH15034.1"/>
    <property type="molecule type" value="Genomic_DNA"/>
</dbReference>
<evidence type="ECO:0000313" key="2">
    <source>
        <dbReference type="EMBL" id="CBH15034.1"/>
    </source>
</evidence>
<dbReference type="GeneID" id="23864329"/>
<organism evidence="2 3">
    <name type="scientific">Trypanosoma brucei gambiense (strain MHOM/CI/86/DAL972)</name>
    <dbReference type="NCBI Taxonomy" id="679716"/>
    <lineage>
        <taxon>Eukaryota</taxon>
        <taxon>Discoba</taxon>
        <taxon>Euglenozoa</taxon>
        <taxon>Kinetoplastea</taxon>
        <taxon>Metakinetoplastina</taxon>
        <taxon>Trypanosomatida</taxon>
        <taxon>Trypanosomatidae</taxon>
        <taxon>Trypanosoma</taxon>
    </lineage>
</organism>
<sequence>MKPLLESDQAKGAKPSRCQSASIAHRRGNGVSRLVSNRRVSHDDFHVPKQTQKTPAGMGTSADGGKDALEIGVPRDFDAAVHEREVPKRIVVAPFSTAIVVSLKQRSAAMLGTERSRRPLRRHRNSFHN</sequence>
<feature type="compositionally biased region" description="Basic residues" evidence="1">
    <location>
        <begin position="118"/>
        <end position="129"/>
    </location>
</feature>
<feature type="region of interest" description="Disordered" evidence="1">
    <location>
        <begin position="106"/>
        <end position="129"/>
    </location>
</feature>
<evidence type="ECO:0000256" key="1">
    <source>
        <dbReference type="SAM" id="MobiDB-lite"/>
    </source>
</evidence>
<dbReference type="Proteomes" id="UP000002316">
    <property type="component" value="Chromosome 10"/>
</dbReference>
<dbReference type="AlphaFoldDB" id="D0A192"/>
<reference evidence="3" key="1">
    <citation type="journal article" date="2010" name="PLoS Negl. Trop. Dis.">
        <title>The genome sequence of Trypanosoma brucei gambiense, causative agent of chronic human african trypanosomiasis.</title>
        <authorList>
            <person name="Jackson A.P."/>
            <person name="Sanders M."/>
            <person name="Berry A."/>
            <person name="McQuillan J."/>
            <person name="Aslett M.A."/>
            <person name="Quail M.A."/>
            <person name="Chukualim B."/>
            <person name="Capewell P."/>
            <person name="MacLeod A."/>
            <person name="Melville S.E."/>
            <person name="Gibson W."/>
            <person name="Barry J.D."/>
            <person name="Berriman M."/>
            <person name="Hertz-Fowler C."/>
        </authorList>
    </citation>
    <scope>NUCLEOTIDE SEQUENCE [LARGE SCALE GENOMIC DNA]</scope>
    <source>
        <strain evidence="3">MHOM/CI/86/DAL972</strain>
    </source>
</reference>
<dbReference type="RefSeq" id="XP_011777300.1">
    <property type="nucleotide sequence ID" value="XM_011778998.1"/>
</dbReference>
<dbReference type="VEuPathDB" id="TriTrypDB:Tbg972.10.1150"/>
<dbReference type="KEGG" id="tbg:TbgDal_X1150"/>
<protein>
    <submittedName>
        <fullName evidence="2">Uncharacterized protein</fullName>
    </submittedName>
</protein>
<feature type="region of interest" description="Disordered" evidence="1">
    <location>
        <begin position="1"/>
        <end position="69"/>
    </location>
</feature>
<accession>D0A192</accession>
<name>D0A192_TRYB9</name>
<evidence type="ECO:0000313" key="3">
    <source>
        <dbReference type="Proteomes" id="UP000002316"/>
    </source>
</evidence>